<gene>
    <name evidence="1" type="ORF">SVUK_LOCUS10723</name>
</gene>
<keyword evidence="2" id="KW-1185">Reference proteome</keyword>
<organism evidence="1 2">
    <name type="scientific">Strongylus vulgaris</name>
    <name type="common">Blood worm</name>
    <dbReference type="NCBI Taxonomy" id="40348"/>
    <lineage>
        <taxon>Eukaryota</taxon>
        <taxon>Metazoa</taxon>
        <taxon>Ecdysozoa</taxon>
        <taxon>Nematoda</taxon>
        <taxon>Chromadorea</taxon>
        <taxon>Rhabditida</taxon>
        <taxon>Rhabditina</taxon>
        <taxon>Rhabditomorpha</taxon>
        <taxon>Strongyloidea</taxon>
        <taxon>Strongylidae</taxon>
        <taxon>Strongylus</taxon>
    </lineage>
</organism>
<accession>A0A3P7KZ28</accession>
<evidence type="ECO:0000313" key="2">
    <source>
        <dbReference type="Proteomes" id="UP000270094"/>
    </source>
</evidence>
<name>A0A3P7KZ28_STRVU</name>
<reference evidence="1 2" key="1">
    <citation type="submission" date="2018-11" db="EMBL/GenBank/DDBJ databases">
        <authorList>
            <consortium name="Pathogen Informatics"/>
        </authorList>
    </citation>
    <scope>NUCLEOTIDE SEQUENCE [LARGE SCALE GENOMIC DNA]</scope>
</reference>
<dbReference type="AlphaFoldDB" id="A0A3P7KZ28"/>
<dbReference type="Proteomes" id="UP000270094">
    <property type="component" value="Unassembled WGS sequence"/>
</dbReference>
<sequence>MEAGVGLAVILPTQRPQSWNTRARALAGLTTPLTQLSIDERLRATSGQCSSHELSVAAFSLSSTMDAYCDGKCEFSQRDYEAETN</sequence>
<protein>
    <submittedName>
        <fullName evidence="1">Uncharacterized protein</fullName>
    </submittedName>
</protein>
<dbReference type="EMBL" id="UYYB01095746">
    <property type="protein sequence ID" value="VDM75725.1"/>
    <property type="molecule type" value="Genomic_DNA"/>
</dbReference>
<evidence type="ECO:0000313" key="1">
    <source>
        <dbReference type="EMBL" id="VDM75725.1"/>
    </source>
</evidence>
<proteinExistence type="predicted"/>